<dbReference type="EMBL" id="JAIPUX010001232">
    <property type="protein sequence ID" value="KAH0624606.1"/>
    <property type="molecule type" value="Genomic_DNA"/>
</dbReference>
<dbReference type="Pfam" id="PF08100">
    <property type="entry name" value="Dimerisation"/>
    <property type="match status" value="1"/>
</dbReference>
<dbReference type="PANTHER" id="PTHR43712">
    <property type="entry name" value="PUTATIVE (AFU_ORTHOLOGUE AFUA_4G14580)-RELATED"/>
    <property type="match status" value="1"/>
</dbReference>
<evidence type="ECO:0000256" key="8">
    <source>
        <dbReference type="ARBA" id="ARBA00043054"/>
    </source>
</evidence>
<proteinExistence type="predicted"/>
<evidence type="ECO:0000256" key="6">
    <source>
        <dbReference type="ARBA" id="ARBA00039116"/>
    </source>
</evidence>
<dbReference type="SUPFAM" id="SSF46785">
    <property type="entry name" value="Winged helix' DNA-binding domain"/>
    <property type="match status" value="1"/>
</dbReference>
<dbReference type="PIRSF" id="PIRSF005739">
    <property type="entry name" value="O-mtase"/>
    <property type="match status" value="1"/>
</dbReference>
<organism evidence="12 13">
    <name type="scientific">Phrynosoma platyrhinos</name>
    <name type="common">Desert horned lizard</name>
    <dbReference type="NCBI Taxonomy" id="52577"/>
    <lineage>
        <taxon>Eukaryota</taxon>
        <taxon>Metazoa</taxon>
        <taxon>Chordata</taxon>
        <taxon>Craniata</taxon>
        <taxon>Vertebrata</taxon>
        <taxon>Euteleostomi</taxon>
        <taxon>Lepidosauria</taxon>
        <taxon>Squamata</taxon>
        <taxon>Bifurcata</taxon>
        <taxon>Unidentata</taxon>
        <taxon>Episquamata</taxon>
        <taxon>Toxicofera</taxon>
        <taxon>Iguania</taxon>
        <taxon>Phrynosomatidae</taxon>
        <taxon>Phrynosomatinae</taxon>
        <taxon>Phrynosoma</taxon>
    </lineage>
</organism>
<protein>
    <recommendedName>
        <fullName evidence="7">Acetylserotonin O-methyltransferase</fullName>
        <ecNumber evidence="6">2.1.1.4</ecNumber>
    </recommendedName>
    <alternativeName>
        <fullName evidence="8">Hydroxyindole O-methyltransferase</fullName>
    </alternativeName>
</protein>
<comment type="caution">
    <text evidence="12">The sequence shown here is derived from an EMBL/GenBank/DDBJ whole genome shotgun (WGS) entry which is preliminary data.</text>
</comment>
<feature type="domain" description="O-methyltransferase C-terminal" evidence="10">
    <location>
        <begin position="125"/>
        <end position="304"/>
    </location>
</feature>
<sequence length="321" mass="36496">MNSTEDYETIKTLFQYQHGYVISKVMFTASELGIFDLLLESEEPLTASTIAQCLGTSLRGMERLLEACVSLKLLKMERKNNEGFYGNTYLANLCLAKSSPKSQYQYMKLYSEIVYPLFQDLPDVVRSEERQQIFSSAMDEVWRLHGREVMSAFDFSHFPVICDLGGGNGALAKECISLYPNSTVTIFDLPEVVENAKKHFVCSEGRITFQEGNFFKDPIPEADLYILSRILCDWDDEKCVQLLTKLHKVCKPDGGVLLLQMVLNEDRCGPLQVHLLSIMMLLLTDGKERTLSEYSALFNKSGFKEIQSKKGSRYDAIFGRK</sequence>
<keyword evidence="3" id="KW-0949">S-adenosyl-L-methionine</keyword>
<evidence type="ECO:0000256" key="9">
    <source>
        <dbReference type="ARBA" id="ARBA00043260"/>
    </source>
</evidence>
<dbReference type="SUPFAM" id="SSF53335">
    <property type="entry name" value="S-adenosyl-L-methionine-dependent methyltransferases"/>
    <property type="match status" value="1"/>
</dbReference>
<reference evidence="12 13" key="1">
    <citation type="journal article" date="2022" name="Gigascience">
        <title>A chromosome-level genome assembly and annotation of the desert horned lizard, Phrynosoma platyrhinos, provides insight into chromosomal rearrangements among reptiles.</title>
        <authorList>
            <person name="Koochekian N."/>
            <person name="Ascanio A."/>
            <person name="Farleigh K."/>
            <person name="Card D.C."/>
            <person name="Schield D.R."/>
            <person name="Castoe T.A."/>
            <person name="Jezkova T."/>
        </authorList>
    </citation>
    <scope>NUCLEOTIDE SEQUENCE [LARGE SCALE GENOMIC DNA]</scope>
    <source>
        <strain evidence="12">NK-2021</strain>
    </source>
</reference>
<dbReference type="InterPro" id="IPR036388">
    <property type="entry name" value="WH-like_DNA-bd_sf"/>
</dbReference>
<evidence type="ECO:0000256" key="5">
    <source>
        <dbReference type="ARBA" id="ARBA00037926"/>
    </source>
</evidence>
<keyword evidence="2" id="KW-0808">Transferase</keyword>
<evidence type="ECO:0000313" key="12">
    <source>
        <dbReference type="EMBL" id="KAH0624606.1"/>
    </source>
</evidence>
<dbReference type="InterPro" id="IPR036390">
    <property type="entry name" value="WH_DNA-bd_sf"/>
</dbReference>
<accession>A0ABQ7T4Z5</accession>
<name>A0ABQ7T4Z5_PHRPL</name>
<dbReference type="InterPro" id="IPR012967">
    <property type="entry name" value="COMT_dimerisation"/>
</dbReference>
<evidence type="ECO:0000256" key="7">
    <source>
        <dbReference type="ARBA" id="ARBA00040730"/>
    </source>
</evidence>
<evidence type="ECO:0000313" key="13">
    <source>
        <dbReference type="Proteomes" id="UP000826234"/>
    </source>
</evidence>
<dbReference type="InterPro" id="IPR029063">
    <property type="entry name" value="SAM-dependent_MTases_sf"/>
</dbReference>
<dbReference type="Pfam" id="PF00891">
    <property type="entry name" value="Methyltransf_2"/>
    <property type="match status" value="1"/>
</dbReference>
<evidence type="ECO:0000256" key="4">
    <source>
        <dbReference type="ARBA" id="ARBA00037645"/>
    </source>
</evidence>
<keyword evidence="13" id="KW-1185">Reference proteome</keyword>
<dbReference type="PROSITE" id="PS51683">
    <property type="entry name" value="SAM_OMT_II"/>
    <property type="match status" value="1"/>
</dbReference>
<gene>
    <name evidence="12" type="ORF">JD844_032255</name>
</gene>
<dbReference type="EC" id="2.1.1.4" evidence="6"/>
<dbReference type="Proteomes" id="UP000826234">
    <property type="component" value="Unassembled WGS sequence"/>
</dbReference>
<keyword evidence="9" id="KW-0471">Melatonin biosynthesis</keyword>
<feature type="domain" description="O-methyltransferase dimerisation" evidence="11">
    <location>
        <begin position="15"/>
        <end position="96"/>
    </location>
</feature>
<evidence type="ECO:0000259" key="10">
    <source>
        <dbReference type="Pfam" id="PF00891"/>
    </source>
</evidence>
<evidence type="ECO:0000259" key="11">
    <source>
        <dbReference type="Pfam" id="PF08100"/>
    </source>
</evidence>
<comment type="pathway">
    <text evidence="5">Aromatic compound metabolism; melatonin biosynthesis; melatonin from serotonin: step 1/2.</text>
</comment>
<dbReference type="Gene3D" id="1.10.10.10">
    <property type="entry name" value="Winged helix-like DNA-binding domain superfamily/Winged helix DNA-binding domain"/>
    <property type="match status" value="1"/>
</dbReference>
<dbReference type="InterPro" id="IPR016461">
    <property type="entry name" value="COMT-like"/>
</dbReference>
<dbReference type="Gene3D" id="3.40.50.150">
    <property type="entry name" value="Vaccinia Virus protein VP39"/>
    <property type="match status" value="1"/>
</dbReference>
<evidence type="ECO:0000256" key="3">
    <source>
        <dbReference type="ARBA" id="ARBA00022691"/>
    </source>
</evidence>
<dbReference type="CDD" id="cd02440">
    <property type="entry name" value="AdoMet_MTases"/>
    <property type="match status" value="1"/>
</dbReference>
<comment type="function">
    <text evidence="4">Catalyzes the transfer of a methyl group onto N-acetylserotonin, producing melatonin (N-acetyl-5-methoxytryptamine).</text>
</comment>
<evidence type="ECO:0000256" key="2">
    <source>
        <dbReference type="ARBA" id="ARBA00022679"/>
    </source>
</evidence>
<dbReference type="PANTHER" id="PTHR43712:SF2">
    <property type="entry name" value="O-METHYLTRANSFERASE CICE"/>
    <property type="match status" value="1"/>
</dbReference>
<dbReference type="InterPro" id="IPR001077">
    <property type="entry name" value="COMT_C"/>
</dbReference>
<keyword evidence="1" id="KW-0489">Methyltransferase</keyword>
<evidence type="ECO:0000256" key="1">
    <source>
        <dbReference type="ARBA" id="ARBA00022603"/>
    </source>
</evidence>